<reference evidence="2" key="1">
    <citation type="submission" date="2014-09" db="EMBL/GenBank/DDBJ databases">
        <title>Genome sequence of the luminous mushroom Mycena chlorophos for searching fungal bioluminescence genes.</title>
        <authorList>
            <person name="Tanaka Y."/>
            <person name="Kasuga D."/>
            <person name="Oba Y."/>
            <person name="Hase S."/>
            <person name="Sato K."/>
            <person name="Oba Y."/>
            <person name="Sakakibara Y."/>
        </authorList>
    </citation>
    <scope>NUCLEOTIDE SEQUENCE</scope>
</reference>
<dbReference type="EMBL" id="DF847781">
    <property type="protein sequence ID" value="GAT52529.1"/>
    <property type="molecule type" value="Genomic_DNA"/>
</dbReference>
<name>A0ABQ0LN61_MYCCL</name>
<evidence type="ECO:0000256" key="1">
    <source>
        <dbReference type="SAM" id="MobiDB-lite"/>
    </source>
</evidence>
<feature type="region of interest" description="Disordered" evidence="1">
    <location>
        <begin position="221"/>
        <end position="240"/>
    </location>
</feature>
<evidence type="ECO:0008006" key="4">
    <source>
        <dbReference type="Google" id="ProtNLM"/>
    </source>
</evidence>
<dbReference type="Proteomes" id="UP000815677">
    <property type="component" value="Unassembled WGS sequence"/>
</dbReference>
<protein>
    <recommendedName>
        <fullName evidence="4">Galactose oxidase-like Early set domain-containing protein</fullName>
    </recommendedName>
</protein>
<proteinExistence type="predicted"/>
<gene>
    <name evidence="2" type="ORF">MCHLO_09571</name>
</gene>
<evidence type="ECO:0000313" key="3">
    <source>
        <dbReference type="Proteomes" id="UP000815677"/>
    </source>
</evidence>
<evidence type="ECO:0000313" key="2">
    <source>
        <dbReference type="EMBL" id="GAT52529.1"/>
    </source>
</evidence>
<keyword evidence="3" id="KW-1185">Reference proteome</keyword>
<sequence>MGGSVPRCCLPSFFDPQQFEAVASHHAKCIPSPLATELPASALMPQHSWKVNPSEATLVPLGASALLTPTGRTPSGKEVYTVPPGSRVAAYSASHIEVLAPNGTLLHTFSNGNSPSPSEGQDYNVHFAQAFYDCGTDASTGDPTQITTLNATFVVPPIPENYESQVLFIGPGLEGFDPVTNESVGIFQTALQYGASPYQGGPFWTVYAILETPSFYVIPSPAASSSSESPPIPRQETQPVVYPGDTITTAILYDPDGPQFDDQHRVWYEGTFVGPASLGDGPLLLEISFSNPPSRVRAKILLQEEGSFEAADYPAGEMVFEDIQLVLNPNTTTPGTEPEIWWSVLVDPATSVGVEVLVDGGVDAKVAIVFPDSA</sequence>
<accession>A0ABQ0LN61</accession>
<organism evidence="2 3">
    <name type="scientific">Mycena chlorophos</name>
    <name type="common">Agaric fungus</name>
    <name type="synonym">Agaricus chlorophos</name>
    <dbReference type="NCBI Taxonomy" id="658473"/>
    <lineage>
        <taxon>Eukaryota</taxon>
        <taxon>Fungi</taxon>
        <taxon>Dikarya</taxon>
        <taxon>Basidiomycota</taxon>
        <taxon>Agaricomycotina</taxon>
        <taxon>Agaricomycetes</taxon>
        <taxon>Agaricomycetidae</taxon>
        <taxon>Agaricales</taxon>
        <taxon>Marasmiineae</taxon>
        <taxon>Mycenaceae</taxon>
        <taxon>Mycena</taxon>
    </lineage>
</organism>